<dbReference type="Proteomes" id="UP000636661">
    <property type="component" value="Unassembled WGS sequence"/>
</dbReference>
<evidence type="ECO:0000313" key="1">
    <source>
        <dbReference type="EMBL" id="GGU68453.1"/>
    </source>
</evidence>
<gene>
    <name evidence="1" type="ORF">GCM10010274_65960</name>
</gene>
<comment type="caution">
    <text evidence="1">The sequence shown here is derived from an EMBL/GenBank/DDBJ whole genome shotgun (WGS) entry which is preliminary data.</text>
</comment>
<name>A0A918I4J8_9ACTN</name>
<dbReference type="EMBL" id="BMTP01000037">
    <property type="protein sequence ID" value="GGU68453.1"/>
    <property type="molecule type" value="Genomic_DNA"/>
</dbReference>
<organism evidence="1 2">
    <name type="scientific">Streptomyces lavendofoliae</name>
    <dbReference type="NCBI Taxonomy" id="67314"/>
    <lineage>
        <taxon>Bacteria</taxon>
        <taxon>Bacillati</taxon>
        <taxon>Actinomycetota</taxon>
        <taxon>Actinomycetes</taxon>
        <taxon>Kitasatosporales</taxon>
        <taxon>Streptomycetaceae</taxon>
        <taxon>Streptomyces</taxon>
    </lineage>
</organism>
<evidence type="ECO:0000313" key="2">
    <source>
        <dbReference type="Proteomes" id="UP000636661"/>
    </source>
</evidence>
<sequence>MNTVGAALLSDVQKEVLDEVLVGVPYNSASQFHEYFGTKAAPPRFGLSCAWQSFTAGRMVMERSGIPADYLIDGRHVAAVYRKRDGLVILDPYLLHGEPLRLDRGAAVDGVVRTTVDAYPYRVKKDGTPAPSRVRATWDLGDDSIRLDYLRFSPRRGHNTASRSFLLRPESRIDTVPPAADFVRRLLVHPEQHSVSIRVLHPVTRHMAELILPLAGRPSGVAEDSGLMLTKDNQGAVAQYGDARFQRDLEVVADAVSASQDDVVAFLLEAAAIHRAAAPAGLDLAPYSLEDE</sequence>
<keyword evidence="2" id="KW-1185">Reference proteome</keyword>
<accession>A0A918I4J8</accession>
<dbReference type="RefSeq" id="WP_189554916.1">
    <property type="nucleotide sequence ID" value="NZ_BMTP01000037.1"/>
</dbReference>
<dbReference type="AlphaFoldDB" id="A0A918I4J8"/>
<reference evidence="1" key="2">
    <citation type="submission" date="2020-09" db="EMBL/GenBank/DDBJ databases">
        <authorList>
            <person name="Sun Q."/>
            <person name="Ohkuma M."/>
        </authorList>
    </citation>
    <scope>NUCLEOTIDE SEQUENCE</scope>
    <source>
        <strain evidence="1">JCM 4391</strain>
    </source>
</reference>
<protein>
    <submittedName>
        <fullName evidence="1">Uncharacterized protein</fullName>
    </submittedName>
</protein>
<proteinExistence type="predicted"/>
<reference evidence="1" key="1">
    <citation type="journal article" date="2014" name="Int. J. Syst. Evol. Microbiol.">
        <title>Complete genome sequence of Corynebacterium casei LMG S-19264T (=DSM 44701T), isolated from a smear-ripened cheese.</title>
        <authorList>
            <consortium name="US DOE Joint Genome Institute (JGI-PGF)"/>
            <person name="Walter F."/>
            <person name="Albersmeier A."/>
            <person name="Kalinowski J."/>
            <person name="Ruckert C."/>
        </authorList>
    </citation>
    <scope>NUCLEOTIDE SEQUENCE</scope>
    <source>
        <strain evidence="1">JCM 4391</strain>
    </source>
</reference>